<keyword evidence="2" id="KW-1185">Reference proteome</keyword>
<evidence type="ECO:0000313" key="2">
    <source>
        <dbReference type="Proteomes" id="UP000237271"/>
    </source>
</evidence>
<accession>A0A2P4YN92</accession>
<dbReference type="AlphaFoldDB" id="A0A2P4YN92"/>
<reference evidence="1 2" key="1">
    <citation type="journal article" date="2017" name="Genome Biol. Evol.">
        <title>Phytophthora megakarya and P. palmivora, closely related causal agents of cacao black pod rot, underwent increases in genome sizes and gene numbers by different mechanisms.</title>
        <authorList>
            <person name="Ali S.S."/>
            <person name="Shao J."/>
            <person name="Lary D.J."/>
            <person name="Kronmiller B."/>
            <person name="Shen D."/>
            <person name="Strem M.D."/>
            <person name="Amoako-Attah I."/>
            <person name="Akrofi A.Y."/>
            <person name="Begoude B.A."/>
            <person name="Ten Hoopen G.M."/>
            <person name="Coulibaly K."/>
            <person name="Kebe B.I."/>
            <person name="Melnick R.L."/>
            <person name="Guiltinan M.J."/>
            <person name="Tyler B.M."/>
            <person name="Meinhardt L.W."/>
            <person name="Bailey B.A."/>
        </authorList>
    </citation>
    <scope>NUCLEOTIDE SEQUENCE [LARGE SCALE GENOMIC DNA]</scope>
    <source>
        <strain evidence="2">sbr112.9</strain>
    </source>
</reference>
<gene>
    <name evidence="1" type="ORF">PHPALM_3103</name>
</gene>
<sequence>MFNHALFASCSRGASPGRHSRVYNMLRTAVYIDMNGRATIEFVGAPTVDAVLDKTSYFNIWDRRAYRTEAYCEGTVWKPAVDGCRLLILDSLKTHKMASVRDALHNECCTQVKFVPPDVIGICLSMDLYYQYHFDNPFPAINSEKRGLMSQIVAQAWGAIPTSVIVNGFITTELLPIGLRDSCDRFHVADVTANASCTRTC</sequence>
<evidence type="ECO:0008006" key="3">
    <source>
        <dbReference type="Google" id="ProtNLM"/>
    </source>
</evidence>
<proteinExistence type="predicted"/>
<dbReference type="Proteomes" id="UP000237271">
    <property type="component" value="Unassembled WGS sequence"/>
</dbReference>
<dbReference type="OrthoDB" id="108652at2759"/>
<dbReference type="EMBL" id="NCKW01001818">
    <property type="protein sequence ID" value="POM79275.1"/>
    <property type="molecule type" value="Genomic_DNA"/>
</dbReference>
<name>A0A2P4YN92_9STRA</name>
<evidence type="ECO:0000313" key="1">
    <source>
        <dbReference type="EMBL" id="POM79275.1"/>
    </source>
</evidence>
<organism evidence="1 2">
    <name type="scientific">Phytophthora palmivora</name>
    <dbReference type="NCBI Taxonomy" id="4796"/>
    <lineage>
        <taxon>Eukaryota</taxon>
        <taxon>Sar</taxon>
        <taxon>Stramenopiles</taxon>
        <taxon>Oomycota</taxon>
        <taxon>Peronosporomycetes</taxon>
        <taxon>Peronosporales</taxon>
        <taxon>Peronosporaceae</taxon>
        <taxon>Phytophthora</taxon>
    </lineage>
</organism>
<protein>
    <recommendedName>
        <fullName evidence="3">DDE-1 domain-containing protein</fullName>
    </recommendedName>
</protein>
<comment type="caution">
    <text evidence="1">The sequence shown here is derived from an EMBL/GenBank/DDBJ whole genome shotgun (WGS) entry which is preliminary data.</text>
</comment>